<feature type="region of interest" description="Disordered" evidence="1">
    <location>
        <begin position="196"/>
        <end position="240"/>
    </location>
</feature>
<accession>A0A7J6H890</accession>
<sequence>MSRPFSSSKLPTKPSPSPASSSSAATTKTHRRKKKNEQKQSIRNPLQNLNAAIFNTTVEPSSSISIDAPRGCLKFFLSHSSAASSKMPVRGPLSHSGTHKSAPLLPTSKPSKSKENQSKCNIFLKNSEKPQNPISTKVRKNNSSCLYQWQSTKKPRSTAGQQPRTCSISNSSGVSANEVESGSVVKGLVELEPCPNDETLTPLNKVASGSRSDCRVEMSTEVNSSKEKSKTPPIQASVSPEIQCGSSSVVSTNTPACYGAGHVVSGITDKRKCRPRGLLAVGENDSRFGKGKALGSFDYDDDEEENVQRVCTDSDAPLIPLPSEASMHWLLSPCSEEDKSKKDIGSCRSKSPSGSISLHSPFLPSSSQELYQDVYNTAFVHHGRKNISTNSPGGIAEFRELLEPLNHHSPLTTHDYANSTLNEERKCPYYFDGENSPFSMDSLGSGNVILTPRLDSNSDRFSDLIQLSTDGHMKSKFDYELNSVVESLRKTSLSPNNTEPNRDSIDFSFQFDSVSTSCSSVYFNQFKQILDDQASWNSCSTLENVSQSQMRISWRDGLMSQIHEMDEFDCCRCLSDEEEDVNGCSQDQLLSGGCLDINANMMDNQTSDKSDCWSAEILDTEQRIDEKGQDYFNSKTPLLSYSCAESISTDGGGLLASADSEWDFCYKNDLFQV</sequence>
<organism evidence="2 3">
    <name type="scientific">Cannabis sativa</name>
    <name type="common">Hemp</name>
    <name type="synonym">Marijuana</name>
    <dbReference type="NCBI Taxonomy" id="3483"/>
    <lineage>
        <taxon>Eukaryota</taxon>
        <taxon>Viridiplantae</taxon>
        <taxon>Streptophyta</taxon>
        <taxon>Embryophyta</taxon>
        <taxon>Tracheophyta</taxon>
        <taxon>Spermatophyta</taxon>
        <taxon>Magnoliopsida</taxon>
        <taxon>eudicotyledons</taxon>
        <taxon>Gunneridae</taxon>
        <taxon>Pentapetalae</taxon>
        <taxon>rosids</taxon>
        <taxon>fabids</taxon>
        <taxon>Rosales</taxon>
        <taxon>Cannabaceae</taxon>
        <taxon>Cannabis</taxon>
    </lineage>
</organism>
<feature type="region of interest" description="Disordered" evidence="1">
    <location>
        <begin position="84"/>
        <end position="117"/>
    </location>
</feature>
<evidence type="ECO:0000313" key="2">
    <source>
        <dbReference type="EMBL" id="KAF4391464.1"/>
    </source>
</evidence>
<feature type="region of interest" description="Disordered" evidence="1">
    <location>
        <begin position="150"/>
        <end position="179"/>
    </location>
</feature>
<dbReference type="EMBL" id="JAATIQ010000059">
    <property type="protein sequence ID" value="KAF4391464.1"/>
    <property type="molecule type" value="Genomic_DNA"/>
</dbReference>
<proteinExistence type="predicted"/>
<feature type="compositionally biased region" description="Basic and acidic residues" evidence="1">
    <location>
        <begin position="212"/>
        <end position="230"/>
    </location>
</feature>
<reference evidence="2 3" key="1">
    <citation type="journal article" date="2020" name="bioRxiv">
        <title>Sequence and annotation of 42 cannabis genomes reveals extensive copy number variation in cannabinoid synthesis and pathogen resistance genes.</title>
        <authorList>
            <person name="Mckernan K.J."/>
            <person name="Helbert Y."/>
            <person name="Kane L.T."/>
            <person name="Ebling H."/>
            <person name="Zhang L."/>
            <person name="Liu B."/>
            <person name="Eaton Z."/>
            <person name="Mclaughlin S."/>
            <person name="Kingan S."/>
            <person name="Baybayan P."/>
            <person name="Concepcion G."/>
            <person name="Jordan M."/>
            <person name="Riva A."/>
            <person name="Barbazuk W."/>
            <person name="Harkins T."/>
        </authorList>
    </citation>
    <scope>NUCLEOTIDE SEQUENCE [LARGE SCALE GENOMIC DNA]</scope>
    <source>
        <strain evidence="3">cv. Jamaican Lion 4</strain>
        <tissue evidence="2">Leaf</tissue>
    </source>
</reference>
<dbReference type="PANTHER" id="PTHR36022">
    <property type="entry name" value="GPI-ANCHORED ADHESIN-LIKE PROTEIN"/>
    <property type="match status" value="1"/>
</dbReference>
<keyword evidence="3" id="KW-1185">Reference proteome</keyword>
<feature type="compositionally biased region" description="Low complexity" evidence="1">
    <location>
        <begin position="1"/>
        <end position="27"/>
    </location>
</feature>
<dbReference type="AlphaFoldDB" id="A0A7J6H890"/>
<feature type="compositionally biased region" description="Polar residues" evidence="1">
    <location>
        <begin position="198"/>
        <end position="211"/>
    </location>
</feature>
<comment type="caution">
    <text evidence="2">The sequence shown here is derived from an EMBL/GenBank/DDBJ whole genome shotgun (WGS) entry which is preliminary data.</text>
</comment>
<dbReference type="Proteomes" id="UP000583929">
    <property type="component" value="Unassembled WGS sequence"/>
</dbReference>
<evidence type="ECO:0000313" key="3">
    <source>
        <dbReference type="Proteomes" id="UP000583929"/>
    </source>
</evidence>
<protein>
    <submittedName>
        <fullName evidence="2">Uncharacterized protein</fullName>
    </submittedName>
</protein>
<evidence type="ECO:0000256" key="1">
    <source>
        <dbReference type="SAM" id="MobiDB-lite"/>
    </source>
</evidence>
<name>A0A7J6H890_CANSA</name>
<dbReference type="PANTHER" id="PTHR36022:SF1">
    <property type="entry name" value="GPI-ANCHORED ADHESIN-LIKE PROTEIN"/>
    <property type="match status" value="1"/>
</dbReference>
<gene>
    <name evidence="2" type="ORF">G4B88_005535</name>
</gene>
<feature type="region of interest" description="Disordered" evidence="1">
    <location>
        <begin position="1"/>
        <end position="45"/>
    </location>
</feature>